<reference evidence="7 8" key="1">
    <citation type="submission" date="2020-08" db="EMBL/GenBank/DDBJ databases">
        <title>Genomic Encyclopedia of Type Strains, Phase IV (KMG-IV): sequencing the most valuable type-strain genomes for metagenomic binning, comparative biology and taxonomic classification.</title>
        <authorList>
            <person name="Goeker M."/>
        </authorList>
    </citation>
    <scope>NUCLEOTIDE SEQUENCE [LARGE SCALE GENOMIC DNA]</scope>
    <source>
        <strain evidence="7 8">DSM 105074</strain>
    </source>
</reference>
<dbReference type="PANTHER" id="PTHR13903">
    <property type="entry name" value="PIRIN-RELATED"/>
    <property type="match status" value="1"/>
</dbReference>
<dbReference type="Pfam" id="PF05726">
    <property type="entry name" value="Pirin_C"/>
    <property type="match status" value="1"/>
</dbReference>
<keyword evidence="2" id="KW-0479">Metal-binding</keyword>
<keyword evidence="2" id="KW-0408">Iron</keyword>
<accession>A0A840TI20</accession>
<feature type="binding site" evidence="2">
    <location>
        <position position="60"/>
    </location>
    <ligand>
        <name>Fe cation</name>
        <dbReference type="ChEBI" id="CHEBI:24875"/>
    </ligand>
</feature>
<gene>
    <name evidence="7" type="ORF">HNQ92_001240</name>
</gene>
<evidence type="ECO:0000256" key="4">
    <source>
        <dbReference type="SAM" id="MobiDB-lite"/>
    </source>
</evidence>
<dbReference type="RefSeq" id="WP_184172227.1">
    <property type="nucleotide sequence ID" value="NZ_JACHGF010000002.1"/>
</dbReference>
<evidence type="ECO:0000256" key="1">
    <source>
        <dbReference type="ARBA" id="ARBA00008416"/>
    </source>
</evidence>
<sequence length="293" mass="32167">MIQRKIARLTTSPLQPGFLGPGHRAAAVVDGNHFAQTDPFLLLMDDQLNLPGGPPVGGPHPHAGFETVTLVLQGNDNDWETGSLELMTAGKGIIHTEEITAQTQLRILQLWLVLPPEKRWAEPLWQQILLEDVPVKKTADGEIRVYSGASHGLVSPLQNHTPFSLVDLHLTKEAAVVQDVPASYSGFVYVLEGTLWAGDTKVEKGQAAWLDEPQPSGESAITFRAGELGARLVFYAGEPQQVPVVSHGPFVGDSREDIQRLYQEYRQGKMPHLNELPPSRKVQHRKRAAVPTS</sequence>
<comment type="similarity">
    <text evidence="1 3">Belongs to the pirin family.</text>
</comment>
<dbReference type="GO" id="GO:0046872">
    <property type="term" value="F:metal ion binding"/>
    <property type="evidence" value="ECO:0007669"/>
    <property type="project" value="UniProtKB-KW"/>
</dbReference>
<dbReference type="PANTHER" id="PTHR13903:SF8">
    <property type="entry name" value="PIRIN"/>
    <property type="match status" value="1"/>
</dbReference>
<dbReference type="InterPro" id="IPR012093">
    <property type="entry name" value="Pirin"/>
</dbReference>
<dbReference type="InterPro" id="IPR011051">
    <property type="entry name" value="RmlC_Cupin_sf"/>
</dbReference>
<organism evidence="7 8">
    <name type="scientific">Rhabdobacter roseus</name>
    <dbReference type="NCBI Taxonomy" id="1655419"/>
    <lineage>
        <taxon>Bacteria</taxon>
        <taxon>Pseudomonadati</taxon>
        <taxon>Bacteroidota</taxon>
        <taxon>Cytophagia</taxon>
        <taxon>Cytophagales</taxon>
        <taxon>Cytophagaceae</taxon>
        <taxon>Rhabdobacter</taxon>
    </lineage>
</organism>
<evidence type="ECO:0000313" key="7">
    <source>
        <dbReference type="EMBL" id="MBB5283114.1"/>
    </source>
</evidence>
<evidence type="ECO:0008006" key="9">
    <source>
        <dbReference type="Google" id="ProtNLM"/>
    </source>
</evidence>
<name>A0A840TI20_9BACT</name>
<feature type="domain" description="Pirin N-terminal" evidence="5">
    <location>
        <begin position="58"/>
        <end position="112"/>
    </location>
</feature>
<comment type="caution">
    <text evidence="7">The sequence shown here is derived from an EMBL/GenBank/DDBJ whole genome shotgun (WGS) entry which is preliminary data.</text>
</comment>
<dbReference type="CDD" id="cd02247">
    <property type="entry name" value="cupin_pirin_C"/>
    <property type="match status" value="1"/>
</dbReference>
<feature type="binding site" evidence="2">
    <location>
        <position position="97"/>
    </location>
    <ligand>
        <name>Fe cation</name>
        <dbReference type="ChEBI" id="CHEBI:24875"/>
    </ligand>
</feature>
<evidence type="ECO:0000259" key="6">
    <source>
        <dbReference type="Pfam" id="PF05726"/>
    </source>
</evidence>
<feature type="binding site" evidence="2">
    <location>
        <position position="62"/>
    </location>
    <ligand>
        <name>Fe cation</name>
        <dbReference type="ChEBI" id="CHEBI:24875"/>
    </ligand>
</feature>
<proteinExistence type="inferred from homology"/>
<evidence type="ECO:0000313" key="8">
    <source>
        <dbReference type="Proteomes" id="UP000557307"/>
    </source>
</evidence>
<feature type="binding site" evidence="2">
    <location>
        <position position="95"/>
    </location>
    <ligand>
        <name>Fe cation</name>
        <dbReference type="ChEBI" id="CHEBI:24875"/>
    </ligand>
</feature>
<dbReference type="EMBL" id="JACHGF010000002">
    <property type="protein sequence ID" value="MBB5283114.1"/>
    <property type="molecule type" value="Genomic_DNA"/>
</dbReference>
<feature type="compositionally biased region" description="Basic residues" evidence="4">
    <location>
        <begin position="281"/>
        <end position="293"/>
    </location>
</feature>
<dbReference type="AlphaFoldDB" id="A0A840TI20"/>
<comment type="cofactor">
    <cofactor evidence="2">
        <name>Fe cation</name>
        <dbReference type="ChEBI" id="CHEBI:24875"/>
    </cofactor>
    <text evidence="2">Binds 1 Fe cation per subunit.</text>
</comment>
<dbReference type="Gene3D" id="2.60.120.10">
    <property type="entry name" value="Jelly Rolls"/>
    <property type="match status" value="2"/>
</dbReference>
<feature type="domain" description="Pirin C-terminal" evidence="6">
    <location>
        <begin position="166"/>
        <end position="270"/>
    </location>
</feature>
<dbReference type="PIRSF" id="PIRSF006232">
    <property type="entry name" value="Pirin"/>
    <property type="match status" value="1"/>
</dbReference>
<dbReference type="Pfam" id="PF02678">
    <property type="entry name" value="Pirin"/>
    <property type="match status" value="1"/>
</dbReference>
<evidence type="ECO:0000256" key="2">
    <source>
        <dbReference type="PIRSR" id="PIRSR006232-1"/>
    </source>
</evidence>
<keyword evidence="8" id="KW-1185">Reference proteome</keyword>
<protein>
    <recommendedName>
        <fullName evidence="9">Pirin family protein</fullName>
    </recommendedName>
</protein>
<evidence type="ECO:0000256" key="3">
    <source>
        <dbReference type="RuleBase" id="RU003457"/>
    </source>
</evidence>
<dbReference type="Proteomes" id="UP000557307">
    <property type="component" value="Unassembled WGS sequence"/>
</dbReference>
<feature type="region of interest" description="Disordered" evidence="4">
    <location>
        <begin position="269"/>
        <end position="293"/>
    </location>
</feature>
<dbReference type="InterPro" id="IPR003829">
    <property type="entry name" value="Pirin_N_dom"/>
</dbReference>
<evidence type="ECO:0000259" key="5">
    <source>
        <dbReference type="Pfam" id="PF02678"/>
    </source>
</evidence>
<dbReference type="SUPFAM" id="SSF51182">
    <property type="entry name" value="RmlC-like cupins"/>
    <property type="match status" value="1"/>
</dbReference>
<dbReference type="InterPro" id="IPR014710">
    <property type="entry name" value="RmlC-like_jellyroll"/>
</dbReference>
<dbReference type="InterPro" id="IPR008778">
    <property type="entry name" value="Pirin_C_dom"/>
</dbReference>